<evidence type="ECO:0000313" key="4">
    <source>
        <dbReference type="EMBL" id="GAA2582102.1"/>
    </source>
</evidence>
<feature type="domain" description="Lsr2 dimerization" evidence="2">
    <location>
        <begin position="12"/>
        <end position="70"/>
    </location>
</feature>
<dbReference type="InterPro" id="IPR042261">
    <property type="entry name" value="Lsr2-like_dimerization"/>
</dbReference>
<accession>A0ABN3PEM7</accession>
<dbReference type="Gene3D" id="4.10.320.10">
    <property type="entry name" value="E3-binding domain"/>
    <property type="match status" value="1"/>
</dbReference>
<dbReference type="InterPro" id="IPR024412">
    <property type="entry name" value="Lsr2_dim_dom"/>
</dbReference>
<dbReference type="EMBL" id="BAAARI010000014">
    <property type="protein sequence ID" value="GAA2582102.1"/>
    <property type="molecule type" value="Genomic_DNA"/>
</dbReference>
<feature type="domain" description="Lsr2 DNA-binding" evidence="3">
    <location>
        <begin position="86"/>
        <end position="121"/>
    </location>
</feature>
<dbReference type="Proteomes" id="UP001500274">
    <property type="component" value="Unassembled WGS sequence"/>
</dbReference>
<dbReference type="Gene3D" id="3.30.60.230">
    <property type="entry name" value="Lsr2, dimerization domain"/>
    <property type="match status" value="1"/>
</dbReference>
<protein>
    <submittedName>
        <fullName evidence="4">Lsr2 family protein</fullName>
    </submittedName>
</protein>
<evidence type="ECO:0000313" key="5">
    <source>
        <dbReference type="Proteomes" id="UP001500274"/>
    </source>
</evidence>
<proteinExistence type="predicted"/>
<evidence type="ECO:0000256" key="1">
    <source>
        <dbReference type="ARBA" id="ARBA00023125"/>
    </source>
</evidence>
<reference evidence="4 5" key="1">
    <citation type="journal article" date="2019" name="Int. J. Syst. Evol. Microbiol.">
        <title>The Global Catalogue of Microorganisms (GCM) 10K type strain sequencing project: providing services to taxonomists for standard genome sequencing and annotation.</title>
        <authorList>
            <consortium name="The Broad Institute Genomics Platform"/>
            <consortium name="The Broad Institute Genome Sequencing Center for Infectious Disease"/>
            <person name="Wu L."/>
            <person name="Ma J."/>
        </authorList>
    </citation>
    <scope>NUCLEOTIDE SEQUENCE [LARGE SCALE GENOMIC DNA]</scope>
    <source>
        <strain evidence="4 5">JCM 16365</strain>
    </source>
</reference>
<dbReference type="InterPro" id="IPR036625">
    <property type="entry name" value="E3-bd_dom_sf"/>
</dbReference>
<dbReference type="Pfam" id="PF23359">
    <property type="entry name" value="Lsr2_DNA-bd"/>
    <property type="match status" value="1"/>
</dbReference>
<evidence type="ECO:0000259" key="3">
    <source>
        <dbReference type="Pfam" id="PF23359"/>
    </source>
</evidence>
<comment type="caution">
    <text evidence="4">The sequence shown here is derived from an EMBL/GenBank/DDBJ whole genome shotgun (WGS) entry which is preliminary data.</text>
</comment>
<evidence type="ECO:0000259" key="2">
    <source>
        <dbReference type="Pfam" id="PF11774"/>
    </source>
</evidence>
<sequence>MQKVDVSYSRAMAKQHFTRLIDDLDGEVLEEGKTIHFSLEGRSYEIDLSEKNAEKLREAFEPFIKAGRAIGSASRTTTRGRSTKKDTRDLGAVREWAAANGHEVSARGRVPAAVLEAYDAAH</sequence>
<keyword evidence="1" id="KW-0238">DNA-binding</keyword>
<dbReference type="InterPro" id="IPR055370">
    <property type="entry name" value="Lsr2_DNA-bd"/>
</dbReference>
<gene>
    <name evidence="4" type="ORF">GCM10009862_21470</name>
</gene>
<organism evidence="4 5">
    <name type="scientific">Microbacterium binotii</name>
    <dbReference type="NCBI Taxonomy" id="462710"/>
    <lineage>
        <taxon>Bacteria</taxon>
        <taxon>Bacillati</taxon>
        <taxon>Actinomycetota</taxon>
        <taxon>Actinomycetes</taxon>
        <taxon>Micrococcales</taxon>
        <taxon>Microbacteriaceae</taxon>
        <taxon>Microbacterium</taxon>
    </lineage>
</organism>
<dbReference type="Pfam" id="PF11774">
    <property type="entry name" value="Lsr2"/>
    <property type="match status" value="1"/>
</dbReference>
<name>A0ABN3PEM7_9MICO</name>
<keyword evidence="5" id="KW-1185">Reference proteome</keyword>